<evidence type="ECO:0000256" key="9">
    <source>
        <dbReference type="SAM" id="MobiDB-lite"/>
    </source>
</evidence>
<gene>
    <name evidence="8" type="primary">trpD</name>
    <name evidence="12" type="ORF">SAMN05216285_0171</name>
</gene>
<feature type="domain" description="Glycosyl transferase family 3 N-terminal" evidence="11">
    <location>
        <begin position="2"/>
        <end position="62"/>
    </location>
</feature>
<comment type="similarity">
    <text evidence="8">Belongs to the anthranilate phosphoribosyltransferase family.</text>
</comment>
<keyword evidence="5 8" id="KW-0808">Transferase</keyword>
<dbReference type="GO" id="GO:0000162">
    <property type="term" value="P:L-tryptophan biosynthetic process"/>
    <property type="evidence" value="ECO:0007669"/>
    <property type="project" value="UniProtKB-UniRule"/>
</dbReference>
<evidence type="ECO:0000256" key="8">
    <source>
        <dbReference type="HAMAP-Rule" id="MF_00211"/>
    </source>
</evidence>
<evidence type="ECO:0000256" key="6">
    <source>
        <dbReference type="ARBA" id="ARBA00022822"/>
    </source>
</evidence>
<comment type="pathway">
    <text evidence="1 8">Amino-acid biosynthesis; L-tryptophan biosynthesis; L-tryptophan from chorismate: step 2/5.</text>
</comment>
<dbReference type="HAMAP" id="MF_00211">
    <property type="entry name" value="TrpD"/>
    <property type="match status" value="1"/>
</dbReference>
<accession>A0A1I0M0C6</accession>
<evidence type="ECO:0000259" key="11">
    <source>
        <dbReference type="Pfam" id="PF02885"/>
    </source>
</evidence>
<dbReference type="SUPFAM" id="SSF52418">
    <property type="entry name" value="Nucleoside phosphorylase/phosphoribosyltransferase catalytic domain"/>
    <property type="match status" value="1"/>
</dbReference>
<keyword evidence="7 8" id="KW-0057">Aromatic amino acid biosynthesis</keyword>
<feature type="binding site" evidence="8">
    <location>
        <position position="223"/>
    </location>
    <ligand>
        <name>Mg(2+)</name>
        <dbReference type="ChEBI" id="CHEBI:18420"/>
        <label>1</label>
    </ligand>
</feature>
<dbReference type="PANTHER" id="PTHR43285">
    <property type="entry name" value="ANTHRANILATE PHOSPHORIBOSYLTRANSFERASE"/>
    <property type="match status" value="1"/>
</dbReference>
<dbReference type="RefSeq" id="WP_049991030.1">
    <property type="nucleotide sequence ID" value="NZ_FOIS01000001.1"/>
</dbReference>
<feature type="binding site" evidence="8">
    <location>
        <position position="118"/>
    </location>
    <ligand>
        <name>5-phospho-alpha-D-ribose 1-diphosphate</name>
        <dbReference type="ChEBI" id="CHEBI:58017"/>
    </ligand>
</feature>
<dbReference type="InterPro" id="IPR017459">
    <property type="entry name" value="Glycosyl_Trfase_fam3_N_dom"/>
</dbReference>
<protein>
    <recommendedName>
        <fullName evidence="2 8">Anthranilate phosphoribosyltransferase</fullName>
        <ecNumber evidence="2 8">2.4.2.18</ecNumber>
    </recommendedName>
</protein>
<evidence type="ECO:0000256" key="5">
    <source>
        <dbReference type="ARBA" id="ARBA00022679"/>
    </source>
</evidence>
<comment type="catalytic activity">
    <reaction evidence="8">
        <text>N-(5-phospho-beta-D-ribosyl)anthranilate + diphosphate = 5-phospho-alpha-D-ribose 1-diphosphate + anthranilate</text>
        <dbReference type="Rhea" id="RHEA:11768"/>
        <dbReference type="ChEBI" id="CHEBI:16567"/>
        <dbReference type="ChEBI" id="CHEBI:18277"/>
        <dbReference type="ChEBI" id="CHEBI:33019"/>
        <dbReference type="ChEBI" id="CHEBI:58017"/>
        <dbReference type="EC" id="2.4.2.18"/>
    </reaction>
</comment>
<evidence type="ECO:0000259" key="10">
    <source>
        <dbReference type="Pfam" id="PF00591"/>
    </source>
</evidence>
<dbReference type="InterPro" id="IPR035902">
    <property type="entry name" value="Nuc_phospho_transferase"/>
</dbReference>
<feature type="binding site" evidence="8">
    <location>
        <begin position="88"/>
        <end position="91"/>
    </location>
    <ligand>
        <name>5-phospho-alpha-D-ribose 1-diphosphate</name>
        <dbReference type="ChEBI" id="CHEBI:58017"/>
    </ligand>
</feature>
<dbReference type="Pfam" id="PF00591">
    <property type="entry name" value="Glycos_transf_3"/>
    <property type="match status" value="1"/>
</dbReference>
<dbReference type="GO" id="GO:0005829">
    <property type="term" value="C:cytosol"/>
    <property type="evidence" value="ECO:0007669"/>
    <property type="project" value="TreeGrafter"/>
</dbReference>
<dbReference type="Pfam" id="PF02885">
    <property type="entry name" value="Glycos_trans_3N"/>
    <property type="match status" value="1"/>
</dbReference>
<evidence type="ECO:0000313" key="13">
    <source>
        <dbReference type="Proteomes" id="UP000183275"/>
    </source>
</evidence>
<dbReference type="EMBL" id="FOIS01000001">
    <property type="protein sequence ID" value="SEV80957.1"/>
    <property type="molecule type" value="Genomic_DNA"/>
</dbReference>
<feature type="binding site" evidence="8">
    <location>
        <position position="78"/>
    </location>
    <ligand>
        <name>anthranilate</name>
        <dbReference type="ChEBI" id="CHEBI:16567"/>
        <label>1</label>
    </ligand>
</feature>
<proteinExistence type="inferred from homology"/>
<dbReference type="NCBIfam" id="TIGR01245">
    <property type="entry name" value="trpD"/>
    <property type="match status" value="1"/>
</dbReference>
<dbReference type="Gene3D" id="1.20.970.10">
    <property type="entry name" value="Transferase, Pyrimidine Nucleoside Phosphorylase, Chain C"/>
    <property type="match status" value="1"/>
</dbReference>
<keyword evidence="13" id="KW-1185">Reference proteome</keyword>
<dbReference type="OrthoDB" id="8214at2157"/>
<dbReference type="eggNOG" id="arCOG02012">
    <property type="taxonomic scope" value="Archaea"/>
</dbReference>
<feature type="binding site" evidence="8">
    <location>
        <begin position="81"/>
        <end position="82"/>
    </location>
    <ligand>
        <name>5-phospho-alpha-D-ribose 1-diphosphate</name>
        <dbReference type="ChEBI" id="CHEBI:58017"/>
    </ligand>
</feature>
<evidence type="ECO:0000256" key="2">
    <source>
        <dbReference type="ARBA" id="ARBA00011948"/>
    </source>
</evidence>
<feature type="binding site" evidence="8">
    <location>
        <position position="86"/>
    </location>
    <ligand>
        <name>5-phospho-alpha-D-ribose 1-diphosphate</name>
        <dbReference type="ChEBI" id="CHEBI:58017"/>
    </ligand>
</feature>
<feature type="compositionally biased region" description="Acidic residues" evidence="9">
    <location>
        <begin position="354"/>
        <end position="365"/>
    </location>
</feature>
<feature type="binding site" evidence="8">
    <location>
        <position position="90"/>
    </location>
    <ligand>
        <name>Mg(2+)</name>
        <dbReference type="ChEBI" id="CHEBI:18420"/>
        <label>1</label>
    </ligand>
</feature>
<evidence type="ECO:0000256" key="4">
    <source>
        <dbReference type="ARBA" id="ARBA00022676"/>
    </source>
</evidence>
<feature type="region of interest" description="Disordered" evidence="9">
    <location>
        <begin position="342"/>
        <end position="365"/>
    </location>
</feature>
<dbReference type="Gene3D" id="3.40.1030.10">
    <property type="entry name" value="Nucleoside phosphorylase/phosphoribosyltransferase catalytic domain"/>
    <property type="match status" value="1"/>
</dbReference>
<dbReference type="SUPFAM" id="SSF47648">
    <property type="entry name" value="Nucleoside phosphorylase/phosphoribosyltransferase N-terminal domain"/>
    <property type="match status" value="1"/>
</dbReference>
<dbReference type="Proteomes" id="UP000183275">
    <property type="component" value="Unassembled WGS sequence"/>
</dbReference>
<dbReference type="EC" id="2.4.2.18" evidence="2 8"/>
<feature type="domain" description="Glycosyl transferase family 3" evidence="10">
    <location>
        <begin position="71"/>
        <end position="337"/>
    </location>
</feature>
<comment type="caution">
    <text evidence="8">Lacks conserved residue(s) required for the propagation of feature annotation.</text>
</comment>
<dbReference type="UniPathway" id="UPA00035">
    <property type="reaction ID" value="UER00041"/>
</dbReference>
<dbReference type="InterPro" id="IPR000312">
    <property type="entry name" value="Glycosyl_Trfase_fam3"/>
</dbReference>
<comment type="cofactor">
    <cofactor evidence="8">
        <name>Mg(2+)</name>
        <dbReference type="ChEBI" id="CHEBI:18420"/>
    </cofactor>
    <text evidence="8">Binds 2 magnesium ions per monomer.</text>
</comment>
<keyword evidence="8" id="KW-0460">Magnesium</keyword>
<feature type="binding site" evidence="8">
    <location>
        <position position="109"/>
    </location>
    <ligand>
        <name>anthranilate</name>
        <dbReference type="ChEBI" id="CHEBI:16567"/>
        <label>1</label>
    </ligand>
</feature>
<keyword evidence="3 8" id="KW-0028">Amino-acid biosynthesis</keyword>
<dbReference type="STRING" id="1202768.SAMN05216285_0171"/>
<feature type="binding site" evidence="8">
    <location>
        <position position="222"/>
    </location>
    <ligand>
        <name>Mg(2+)</name>
        <dbReference type="ChEBI" id="CHEBI:18420"/>
        <label>2</label>
    </ligand>
</feature>
<dbReference type="AlphaFoldDB" id="A0A1I0M0C6"/>
<dbReference type="FunFam" id="3.40.1030.10:FF:000002">
    <property type="entry name" value="Anthranilate phosphoribosyltransferase"/>
    <property type="match status" value="1"/>
</dbReference>
<evidence type="ECO:0000313" key="12">
    <source>
        <dbReference type="EMBL" id="SEV80957.1"/>
    </source>
</evidence>
<comment type="subunit">
    <text evidence="8">Homodimer.</text>
</comment>
<comment type="function">
    <text evidence="8">Catalyzes the transfer of the phosphoribosyl group of 5-phosphorylribose-1-pyrophosphate (PRPP) to anthranilate to yield N-(5'-phosphoribosyl)-anthranilate (PRA).</text>
</comment>
<feature type="binding site" evidence="8">
    <location>
        <position position="164"/>
    </location>
    <ligand>
        <name>anthranilate</name>
        <dbReference type="ChEBI" id="CHEBI:16567"/>
        <label>2</label>
    </ligand>
</feature>
<dbReference type="GO" id="GO:0000287">
    <property type="term" value="F:magnesium ion binding"/>
    <property type="evidence" value="ECO:0007669"/>
    <property type="project" value="UniProtKB-UniRule"/>
</dbReference>
<evidence type="ECO:0000256" key="1">
    <source>
        <dbReference type="ARBA" id="ARBA00004907"/>
    </source>
</evidence>
<keyword evidence="6 8" id="KW-0822">Tryptophan biosynthesis</keyword>
<reference evidence="13" key="1">
    <citation type="submission" date="2016-10" db="EMBL/GenBank/DDBJ databases">
        <authorList>
            <person name="Varghese N."/>
        </authorList>
    </citation>
    <scope>NUCLEOTIDE SEQUENCE [LARGE SCALE GENOMIC DNA]</scope>
    <source>
        <strain evidence="13">CGMCC 1.12284</strain>
    </source>
</reference>
<feature type="binding site" evidence="8">
    <location>
        <position position="223"/>
    </location>
    <ligand>
        <name>Mg(2+)</name>
        <dbReference type="ChEBI" id="CHEBI:18420"/>
        <label>2</label>
    </ligand>
</feature>
<dbReference type="GO" id="GO:0004048">
    <property type="term" value="F:anthranilate phosphoribosyltransferase activity"/>
    <property type="evidence" value="ECO:0007669"/>
    <property type="project" value="UniProtKB-UniRule"/>
</dbReference>
<dbReference type="InterPro" id="IPR005940">
    <property type="entry name" value="Anthranilate_Pribosyl_Tfrase"/>
</dbReference>
<organism evidence="12 13">
    <name type="scientific">Natrinema salifodinae</name>
    <dbReference type="NCBI Taxonomy" id="1202768"/>
    <lineage>
        <taxon>Archaea</taxon>
        <taxon>Methanobacteriati</taxon>
        <taxon>Methanobacteriota</taxon>
        <taxon>Stenosarchaea group</taxon>
        <taxon>Halobacteria</taxon>
        <taxon>Halobacteriales</taxon>
        <taxon>Natrialbaceae</taxon>
        <taxon>Natrinema</taxon>
    </lineage>
</organism>
<sequence>MQEYVERVTEGDDLTQAGARAASTAVFEDATEAQIGALLAALRAKGETEAEIAGFAEGMRGAARTISPDREPLVDTCGTGGDDYNTINVSTTSAIVTAGAGVPVAKHGNYSVSSSSGSADVLEEVGVNVEAEPPAVEEAIETDGIGFMLAPVFHPAMKAVIGPRKELGMRTIFNVLGPLTNPAGADAQVVGVYDPDLVPVLAAALSRMDIERALVVHGAGTDEIAIHGETVVAEVCAERSSANSRAAEPRDDGDAVEEYTVEPADLGLAEHDIEDIAGGSPAENAADMRGIVEGDVTGAKRDVILANAGAAIYVAGEADSLEAGADAAREAIDSGSAATKLDQLRGSDATAEAVEADGGVEAERR</sequence>
<dbReference type="PANTHER" id="PTHR43285:SF2">
    <property type="entry name" value="ANTHRANILATE PHOSPHORIBOSYLTRANSFERASE"/>
    <property type="match status" value="1"/>
</dbReference>
<evidence type="ECO:0000256" key="7">
    <source>
        <dbReference type="ARBA" id="ARBA00023141"/>
    </source>
</evidence>
<dbReference type="InterPro" id="IPR036320">
    <property type="entry name" value="Glycosyl_Trfase_fam3_N_dom_sf"/>
</dbReference>
<keyword evidence="8" id="KW-0479">Metal-binding</keyword>
<evidence type="ECO:0000256" key="3">
    <source>
        <dbReference type="ARBA" id="ARBA00022605"/>
    </source>
</evidence>
<feature type="binding site" evidence="8">
    <location>
        <begin position="106"/>
        <end position="114"/>
    </location>
    <ligand>
        <name>5-phospho-alpha-D-ribose 1-diphosphate</name>
        <dbReference type="ChEBI" id="CHEBI:58017"/>
    </ligand>
</feature>
<name>A0A1I0M0C6_9EURY</name>
<keyword evidence="4 8" id="KW-0328">Glycosyltransferase</keyword>
<feature type="binding site" evidence="8">
    <location>
        <position position="78"/>
    </location>
    <ligand>
        <name>5-phospho-alpha-D-ribose 1-diphosphate</name>
        <dbReference type="ChEBI" id="CHEBI:58017"/>
    </ligand>
</feature>